<proteinExistence type="predicted"/>
<feature type="signal peptide" evidence="1">
    <location>
        <begin position="1"/>
        <end position="22"/>
    </location>
</feature>
<dbReference type="InterPro" id="IPR006311">
    <property type="entry name" value="TAT_signal"/>
</dbReference>
<reference evidence="3" key="1">
    <citation type="submission" date="2020-10" db="EMBL/GenBank/DDBJ databases">
        <authorList>
            <person name="Abbas A."/>
            <person name="Razzaq R."/>
            <person name="Waqas M."/>
            <person name="Abbas N."/>
            <person name="Nielsen T.K."/>
            <person name="Hansen L.H."/>
            <person name="Hussain S."/>
            <person name="Shahid M."/>
        </authorList>
    </citation>
    <scope>NUCLEOTIDE SEQUENCE</scope>
    <source>
        <strain evidence="3">S14</strain>
    </source>
</reference>
<name>A0ABU1DF89_9HYPH</name>
<dbReference type="RefSeq" id="WP_309390936.1">
    <property type="nucleotide sequence ID" value="NZ_JADBEO010000015.1"/>
</dbReference>
<keyword evidence="1" id="KW-0732">Signal</keyword>
<dbReference type="Pfam" id="PF16655">
    <property type="entry name" value="PhoD_N"/>
    <property type="match status" value="1"/>
</dbReference>
<evidence type="ECO:0000259" key="2">
    <source>
        <dbReference type="Pfam" id="PF16655"/>
    </source>
</evidence>
<gene>
    <name evidence="3" type="ORF">IHQ68_09010</name>
</gene>
<evidence type="ECO:0000313" key="4">
    <source>
        <dbReference type="Proteomes" id="UP001181622"/>
    </source>
</evidence>
<dbReference type="PROSITE" id="PS51318">
    <property type="entry name" value="TAT"/>
    <property type="match status" value="1"/>
</dbReference>
<accession>A0ABU1DF89</accession>
<feature type="domain" description="Phospholipase D N-terminal" evidence="2">
    <location>
        <begin position="49"/>
        <end position="87"/>
    </location>
</feature>
<comment type="caution">
    <text evidence="3">The sequence shown here is derived from an EMBL/GenBank/DDBJ whole genome shotgun (WGS) entry which is preliminary data.</text>
</comment>
<protein>
    <submittedName>
        <fullName evidence="3">PhoD-like phosphatase N-terminal domain-containing protein</fullName>
    </submittedName>
</protein>
<dbReference type="InterPro" id="IPR032093">
    <property type="entry name" value="PhoD_N"/>
</dbReference>
<feature type="chain" id="PRO_5047257802" evidence="1">
    <location>
        <begin position="23"/>
        <end position="91"/>
    </location>
</feature>
<sequence length="91" mass="9976">MRRPPSAWLPSRRLLLSHGALALGVAATASAFPRHALSLAARRPMLPSGVQSGDVGADRAIVWGRADRPSRMIVEWSTTESFKDARRVNWT</sequence>
<dbReference type="EMBL" id="JADBEO010000015">
    <property type="protein sequence ID" value="MDR4306757.1"/>
    <property type="molecule type" value="Genomic_DNA"/>
</dbReference>
<evidence type="ECO:0000313" key="3">
    <source>
        <dbReference type="EMBL" id="MDR4306757.1"/>
    </source>
</evidence>
<organism evidence="3 4">
    <name type="scientific">Chelatococcus sambhunathii</name>
    <dbReference type="NCBI Taxonomy" id="363953"/>
    <lineage>
        <taxon>Bacteria</taxon>
        <taxon>Pseudomonadati</taxon>
        <taxon>Pseudomonadota</taxon>
        <taxon>Alphaproteobacteria</taxon>
        <taxon>Hyphomicrobiales</taxon>
        <taxon>Chelatococcaceae</taxon>
        <taxon>Chelatococcus</taxon>
    </lineage>
</organism>
<evidence type="ECO:0000256" key="1">
    <source>
        <dbReference type="SAM" id="SignalP"/>
    </source>
</evidence>
<dbReference type="Proteomes" id="UP001181622">
    <property type="component" value="Unassembled WGS sequence"/>
</dbReference>
<keyword evidence="4" id="KW-1185">Reference proteome</keyword>